<keyword evidence="2" id="KW-1185">Reference proteome</keyword>
<reference evidence="1 2" key="1">
    <citation type="submission" date="2017-05" db="EMBL/GenBank/DDBJ databases">
        <authorList>
            <person name="Varghese N."/>
            <person name="Submissions S."/>
        </authorList>
    </citation>
    <scope>NUCLEOTIDE SEQUENCE [LARGE SCALE GENOMIC DNA]</scope>
    <source>
        <strain evidence="1 2">DSM 45474</strain>
    </source>
</reference>
<sequence length="112" mass="13299">MDRGNKLWEGHRMILPEYEEGLWLERKRKSVYRPPDLHPDVLENIERQIQHSYMDETPIVITYADTYGPRKICGYVMKINSTEQFILIQNGERQKRIPFALILDAEEPPEAE</sequence>
<evidence type="ECO:0000313" key="1">
    <source>
        <dbReference type="EMBL" id="SMO52487.1"/>
    </source>
</evidence>
<dbReference type="InterPro" id="IPR014962">
    <property type="entry name" value="YolD"/>
</dbReference>
<organism evidence="1 2">
    <name type="scientific">Melghirimyces algeriensis</name>
    <dbReference type="NCBI Taxonomy" id="910412"/>
    <lineage>
        <taxon>Bacteria</taxon>
        <taxon>Bacillati</taxon>
        <taxon>Bacillota</taxon>
        <taxon>Bacilli</taxon>
        <taxon>Bacillales</taxon>
        <taxon>Thermoactinomycetaceae</taxon>
        <taxon>Melghirimyces</taxon>
    </lineage>
</organism>
<dbReference type="AlphaFoldDB" id="A0A521BZ59"/>
<dbReference type="Proteomes" id="UP000315636">
    <property type="component" value="Unassembled WGS sequence"/>
</dbReference>
<accession>A0A521BZ59</accession>
<dbReference type="Pfam" id="PF08863">
    <property type="entry name" value="YolD"/>
    <property type="match status" value="1"/>
</dbReference>
<evidence type="ECO:0000313" key="2">
    <source>
        <dbReference type="Proteomes" id="UP000315636"/>
    </source>
</evidence>
<gene>
    <name evidence="1" type="ORF">SAMN06264849_10322</name>
</gene>
<dbReference type="EMBL" id="FXTI01000003">
    <property type="protein sequence ID" value="SMO52487.1"/>
    <property type="molecule type" value="Genomic_DNA"/>
</dbReference>
<name>A0A521BZ59_9BACL</name>
<proteinExistence type="predicted"/>
<dbReference type="RefSeq" id="WP_185956062.1">
    <property type="nucleotide sequence ID" value="NZ_FXTI01000003.1"/>
</dbReference>
<protein>
    <submittedName>
        <fullName evidence="1">YolD-like protein</fullName>
    </submittedName>
</protein>